<comment type="caution">
    <text evidence="3">The sequence shown here is derived from an EMBL/GenBank/DDBJ whole genome shotgun (WGS) entry which is preliminary data.</text>
</comment>
<protein>
    <submittedName>
        <fullName evidence="3">Phosphodiester glycosidase family protein</fullName>
    </submittedName>
</protein>
<dbReference type="Proteomes" id="UP000823964">
    <property type="component" value="Unassembled WGS sequence"/>
</dbReference>
<evidence type="ECO:0000313" key="4">
    <source>
        <dbReference type="Proteomes" id="UP000823964"/>
    </source>
</evidence>
<dbReference type="InterPro" id="IPR018711">
    <property type="entry name" value="NAGPA"/>
</dbReference>
<name>A0A9D1VD17_9BACT</name>
<dbReference type="PANTHER" id="PTHR40446:SF2">
    <property type="entry name" value="N-ACETYLGLUCOSAMINE-1-PHOSPHODIESTER ALPHA-N-ACETYLGLUCOSAMINIDASE"/>
    <property type="match status" value="1"/>
</dbReference>
<keyword evidence="1" id="KW-0732">Signal</keyword>
<feature type="signal peptide" evidence="1">
    <location>
        <begin position="1"/>
        <end position="19"/>
    </location>
</feature>
<reference evidence="3" key="2">
    <citation type="submission" date="2021-04" db="EMBL/GenBank/DDBJ databases">
        <authorList>
            <person name="Gilroy R."/>
        </authorList>
    </citation>
    <scope>NUCLEOTIDE SEQUENCE</scope>
    <source>
        <strain evidence="3">14975</strain>
    </source>
</reference>
<feature type="chain" id="PRO_5039063784" evidence="1">
    <location>
        <begin position="20"/>
        <end position="264"/>
    </location>
</feature>
<dbReference type="GO" id="GO:0016798">
    <property type="term" value="F:hydrolase activity, acting on glycosyl bonds"/>
    <property type="evidence" value="ECO:0007669"/>
    <property type="project" value="UniProtKB-KW"/>
</dbReference>
<keyword evidence="3" id="KW-0378">Hydrolase</keyword>
<dbReference type="PANTHER" id="PTHR40446">
    <property type="entry name" value="N-ACETYLGLUCOSAMINE-1-PHOSPHODIESTER ALPHA-N-ACETYLGLUCOSAMINIDASE"/>
    <property type="match status" value="1"/>
</dbReference>
<gene>
    <name evidence="3" type="ORF">H9862_08055</name>
</gene>
<feature type="domain" description="Phosphodiester glycosidase" evidence="2">
    <location>
        <begin position="77"/>
        <end position="243"/>
    </location>
</feature>
<evidence type="ECO:0000256" key="1">
    <source>
        <dbReference type="SAM" id="SignalP"/>
    </source>
</evidence>
<dbReference type="Pfam" id="PF09992">
    <property type="entry name" value="NAGPA"/>
    <property type="match status" value="1"/>
</dbReference>
<keyword evidence="3" id="KW-0326">Glycosidase</keyword>
<sequence length="264" mass="28614">MQRMLALSLLLCLSTPLHAQHAVITQEERPQATSDTLRPGDRLDVFFFRDADMRLVVIDEAYPRRYGSLKRALEKHGCLAGINGGYFKGDAQASPLGLLVHDGNMSQPAASGSFAVSGVLCDDGKRIRLVRSNKLDTPPTRLREAIQAGPFLVEDGKLVSGLDKRKRARRSFIATDGRGRWCIGVCSPMSLHELALRLSGGALRGFVVRTALNLDGGSSSAFADRQTGYSISNLKPVRNYIGIAPRRAGVSPRASSAENTRPAK</sequence>
<proteinExistence type="predicted"/>
<dbReference type="EMBL" id="DXFQ01000151">
    <property type="protein sequence ID" value="HIX20534.1"/>
    <property type="molecule type" value="Genomic_DNA"/>
</dbReference>
<dbReference type="AlphaFoldDB" id="A0A9D1VD17"/>
<evidence type="ECO:0000313" key="3">
    <source>
        <dbReference type="EMBL" id="HIX20534.1"/>
    </source>
</evidence>
<accession>A0A9D1VD17</accession>
<reference evidence="3" key="1">
    <citation type="journal article" date="2021" name="PeerJ">
        <title>Extensive microbial diversity within the chicken gut microbiome revealed by metagenomics and culture.</title>
        <authorList>
            <person name="Gilroy R."/>
            <person name="Ravi A."/>
            <person name="Getino M."/>
            <person name="Pursley I."/>
            <person name="Horton D.L."/>
            <person name="Alikhan N.F."/>
            <person name="Baker D."/>
            <person name="Gharbi K."/>
            <person name="Hall N."/>
            <person name="Watson M."/>
            <person name="Adriaenssens E.M."/>
            <person name="Foster-Nyarko E."/>
            <person name="Jarju S."/>
            <person name="Secka A."/>
            <person name="Antonio M."/>
            <person name="Oren A."/>
            <person name="Chaudhuri R.R."/>
            <person name="La Ragione R."/>
            <person name="Hildebrand F."/>
            <person name="Pallen M.J."/>
        </authorList>
    </citation>
    <scope>NUCLEOTIDE SEQUENCE</scope>
    <source>
        <strain evidence="3">14975</strain>
    </source>
</reference>
<evidence type="ECO:0000259" key="2">
    <source>
        <dbReference type="Pfam" id="PF09992"/>
    </source>
</evidence>
<organism evidence="3 4">
    <name type="scientific">Candidatus Akkermansia intestinigallinarum</name>
    <dbReference type="NCBI Taxonomy" id="2838431"/>
    <lineage>
        <taxon>Bacteria</taxon>
        <taxon>Pseudomonadati</taxon>
        <taxon>Verrucomicrobiota</taxon>
        <taxon>Verrucomicrobiia</taxon>
        <taxon>Verrucomicrobiales</taxon>
        <taxon>Akkermansiaceae</taxon>
        <taxon>Akkermansia</taxon>
    </lineage>
</organism>